<dbReference type="InterPro" id="IPR045865">
    <property type="entry name" value="ACT-like_dom_sf"/>
</dbReference>
<dbReference type="AlphaFoldDB" id="A0A366HVR0"/>
<dbReference type="InterPro" id="IPR027271">
    <property type="entry name" value="Acetolactate_synth/TF_NikR_C"/>
</dbReference>
<feature type="domain" description="Transcription factor NikR nickel binding C-terminal" evidence="7">
    <location>
        <begin position="100"/>
        <end position="175"/>
    </location>
</feature>
<keyword evidence="2" id="KW-0479">Metal-binding</keyword>
<sequence>MTRRHGDIHPTRSTYEYYSRRISYDAVAFPLLAAACMPETSPSRPEPVQRISISLPVPLYKQFEEMMDERGFTNRSQAISEMMQQQISDYYSLKGDHLMAGTITLLYDHKKPGLKQQLSEIQYTHITEVISSLQVLLENSHTMEVLLVQGRAKTLRRIASELLACKGVLSGRFNLSRTILPPIQSPEVESEAA</sequence>
<dbReference type="HAMAP" id="MF_00476">
    <property type="entry name" value="NikR"/>
    <property type="match status" value="1"/>
</dbReference>
<dbReference type="EMBL" id="QNRR01000001">
    <property type="protein sequence ID" value="RBP47970.1"/>
    <property type="molecule type" value="Genomic_DNA"/>
</dbReference>
<dbReference type="InterPro" id="IPR022988">
    <property type="entry name" value="Ni_resp_reg_NikR"/>
</dbReference>
<evidence type="ECO:0000256" key="4">
    <source>
        <dbReference type="ARBA" id="ARBA00023125"/>
    </source>
</evidence>
<dbReference type="PANTHER" id="PTHR34719">
    <property type="entry name" value="NICKEL-RESPONSIVE REGULATOR"/>
    <property type="match status" value="1"/>
</dbReference>
<dbReference type="CDD" id="cd22231">
    <property type="entry name" value="RHH_NikR_HicB-like"/>
    <property type="match status" value="1"/>
</dbReference>
<accession>A0A366HVR0</accession>
<evidence type="ECO:0000256" key="6">
    <source>
        <dbReference type="HAMAP-Rule" id="MF_00476"/>
    </source>
</evidence>
<evidence type="ECO:0000256" key="2">
    <source>
        <dbReference type="ARBA" id="ARBA00022723"/>
    </source>
</evidence>
<keyword evidence="1" id="KW-0533">Nickel</keyword>
<dbReference type="SUPFAM" id="SSF47598">
    <property type="entry name" value="Ribbon-helix-helix"/>
    <property type="match status" value="1"/>
</dbReference>
<evidence type="ECO:0000313" key="8">
    <source>
        <dbReference type="EMBL" id="RBP47970.1"/>
    </source>
</evidence>
<dbReference type="Proteomes" id="UP000253426">
    <property type="component" value="Unassembled WGS sequence"/>
</dbReference>
<evidence type="ECO:0000259" key="7">
    <source>
        <dbReference type="Pfam" id="PF08753"/>
    </source>
</evidence>
<name>A0A366HVR0_9BACT</name>
<protein>
    <recommendedName>
        <fullName evidence="6">Putative nickel-responsive regulator</fullName>
    </recommendedName>
</protein>
<evidence type="ECO:0000313" key="9">
    <source>
        <dbReference type="Proteomes" id="UP000253426"/>
    </source>
</evidence>
<dbReference type="Pfam" id="PF08753">
    <property type="entry name" value="NikR_C"/>
    <property type="match status" value="1"/>
</dbReference>
<comment type="function">
    <text evidence="6">Transcriptional regulator.</text>
</comment>
<dbReference type="InterPro" id="IPR010985">
    <property type="entry name" value="Ribbon_hlx_hlx"/>
</dbReference>
<keyword evidence="3 6" id="KW-0805">Transcription regulation</keyword>
<dbReference type="InterPro" id="IPR013321">
    <property type="entry name" value="Arc_rbn_hlx_hlx"/>
</dbReference>
<keyword evidence="5 6" id="KW-0804">Transcription</keyword>
<gene>
    <name evidence="8" type="ORF">DES53_101770</name>
</gene>
<dbReference type="Gene3D" id="3.30.70.1150">
    <property type="entry name" value="ACT-like. Chain A, domain 2"/>
    <property type="match status" value="1"/>
</dbReference>
<dbReference type="InterPro" id="IPR050192">
    <property type="entry name" value="CopG/NikR_regulator"/>
</dbReference>
<dbReference type="NCBIfam" id="NF003381">
    <property type="entry name" value="PRK04460.1"/>
    <property type="match status" value="1"/>
</dbReference>
<comment type="similarity">
    <text evidence="6">Belongs to the transcriptional regulatory CopG/NikR family.</text>
</comment>
<dbReference type="GO" id="GO:0003677">
    <property type="term" value="F:DNA binding"/>
    <property type="evidence" value="ECO:0007669"/>
    <property type="project" value="UniProtKB-KW"/>
</dbReference>
<comment type="caution">
    <text evidence="8">The sequence shown here is derived from an EMBL/GenBank/DDBJ whole genome shotgun (WGS) entry which is preliminary data.</text>
</comment>
<evidence type="ECO:0000256" key="3">
    <source>
        <dbReference type="ARBA" id="ARBA00023015"/>
    </source>
</evidence>
<organism evidence="8 9">
    <name type="scientific">Roseimicrobium gellanilyticum</name>
    <dbReference type="NCBI Taxonomy" id="748857"/>
    <lineage>
        <taxon>Bacteria</taxon>
        <taxon>Pseudomonadati</taxon>
        <taxon>Verrucomicrobiota</taxon>
        <taxon>Verrucomicrobiia</taxon>
        <taxon>Verrucomicrobiales</taxon>
        <taxon>Verrucomicrobiaceae</taxon>
        <taxon>Roseimicrobium</taxon>
    </lineage>
</organism>
<evidence type="ECO:0000256" key="5">
    <source>
        <dbReference type="ARBA" id="ARBA00023163"/>
    </source>
</evidence>
<dbReference type="SUPFAM" id="SSF55021">
    <property type="entry name" value="ACT-like"/>
    <property type="match status" value="1"/>
</dbReference>
<keyword evidence="4 6" id="KW-0238">DNA-binding</keyword>
<proteinExistence type="inferred from homology"/>
<reference evidence="8 9" key="1">
    <citation type="submission" date="2018-06" db="EMBL/GenBank/DDBJ databases">
        <title>Genomic Encyclopedia of Type Strains, Phase IV (KMG-IV): sequencing the most valuable type-strain genomes for metagenomic binning, comparative biology and taxonomic classification.</title>
        <authorList>
            <person name="Goeker M."/>
        </authorList>
    </citation>
    <scope>NUCLEOTIDE SEQUENCE [LARGE SCALE GENOMIC DNA]</scope>
    <source>
        <strain evidence="8 9">DSM 25532</strain>
    </source>
</reference>
<dbReference type="InterPro" id="IPR014864">
    <property type="entry name" value="TF_NikR_Ni-bd_C"/>
</dbReference>
<dbReference type="PANTHER" id="PTHR34719:SF2">
    <property type="entry name" value="NICKEL-RESPONSIVE REGULATOR"/>
    <property type="match status" value="1"/>
</dbReference>
<comment type="caution">
    <text evidence="6">Lacks conserved residue(s) required for the propagation of feature annotation.</text>
</comment>
<dbReference type="GO" id="GO:0010045">
    <property type="term" value="P:response to nickel cation"/>
    <property type="evidence" value="ECO:0007669"/>
    <property type="project" value="InterPro"/>
</dbReference>
<evidence type="ECO:0000256" key="1">
    <source>
        <dbReference type="ARBA" id="ARBA00022596"/>
    </source>
</evidence>
<keyword evidence="9" id="KW-1185">Reference proteome</keyword>
<dbReference type="GO" id="GO:0003700">
    <property type="term" value="F:DNA-binding transcription factor activity"/>
    <property type="evidence" value="ECO:0007669"/>
    <property type="project" value="UniProtKB-UniRule"/>
</dbReference>
<dbReference type="Gene3D" id="1.10.1220.10">
    <property type="entry name" value="Met repressor-like"/>
    <property type="match status" value="1"/>
</dbReference>
<dbReference type="GO" id="GO:0016151">
    <property type="term" value="F:nickel cation binding"/>
    <property type="evidence" value="ECO:0007669"/>
    <property type="project" value="UniProtKB-UniRule"/>
</dbReference>